<dbReference type="SUPFAM" id="SSF56436">
    <property type="entry name" value="C-type lectin-like"/>
    <property type="match status" value="8"/>
</dbReference>
<feature type="domain" description="C-type lectin" evidence="3">
    <location>
        <begin position="349"/>
        <end position="465"/>
    </location>
</feature>
<evidence type="ECO:0000256" key="1">
    <source>
        <dbReference type="ARBA" id="ARBA00023157"/>
    </source>
</evidence>
<protein>
    <submittedName>
        <fullName evidence="5">Macrophage mannose receptor 1-like</fullName>
    </submittedName>
</protein>
<keyword evidence="4" id="KW-1185">Reference proteome</keyword>
<keyword evidence="1" id="KW-1015">Disulfide bond</keyword>
<dbReference type="RefSeq" id="XP_022255986.1">
    <property type="nucleotide sequence ID" value="XM_022400278.1"/>
</dbReference>
<gene>
    <name evidence="5" type="primary">LOC111088930</name>
</gene>
<dbReference type="CDD" id="cd00037">
    <property type="entry name" value="CLECT"/>
    <property type="match status" value="5"/>
</dbReference>
<feature type="signal peptide" evidence="2">
    <location>
        <begin position="1"/>
        <end position="24"/>
    </location>
</feature>
<dbReference type="InterPro" id="IPR016187">
    <property type="entry name" value="CTDL_fold"/>
</dbReference>
<dbReference type="Proteomes" id="UP000694941">
    <property type="component" value="Unplaced"/>
</dbReference>
<dbReference type="PANTHER" id="PTHR22803">
    <property type="entry name" value="MANNOSE, PHOSPHOLIPASE, LECTIN RECEPTOR RELATED"/>
    <property type="match status" value="1"/>
</dbReference>
<organism evidence="4 5">
    <name type="scientific">Limulus polyphemus</name>
    <name type="common">Atlantic horseshoe crab</name>
    <dbReference type="NCBI Taxonomy" id="6850"/>
    <lineage>
        <taxon>Eukaryota</taxon>
        <taxon>Metazoa</taxon>
        <taxon>Ecdysozoa</taxon>
        <taxon>Arthropoda</taxon>
        <taxon>Chelicerata</taxon>
        <taxon>Merostomata</taxon>
        <taxon>Xiphosura</taxon>
        <taxon>Limulidae</taxon>
        <taxon>Limulus</taxon>
    </lineage>
</organism>
<proteinExistence type="predicted"/>
<name>A0ABM1TJD0_LIMPO</name>
<feature type="domain" description="C-type lectin" evidence="3">
    <location>
        <begin position="748"/>
        <end position="871"/>
    </location>
</feature>
<dbReference type="InterPro" id="IPR016186">
    <property type="entry name" value="C-type_lectin-like/link_sf"/>
</dbReference>
<feature type="domain" description="C-type lectin" evidence="3">
    <location>
        <begin position="48"/>
        <end position="163"/>
    </location>
</feature>
<accession>A0ABM1TJD0</accession>
<feature type="domain" description="C-type lectin" evidence="3">
    <location>
        <begin position="200"/>
        <end position="322"/>
    </location>
</feature>
<feature type="domain" description="C-type lectin" evidence="3">
    <location>
        <begin position="899"/>
        <end position="1017"/>
    </location>
</feature>
<dbReference type="Gene3D" id="3.10.100.10">
    <property type="entry name" value="Mannose-Binding Protein A, subunit A"/>
    <property type="match status" value="8"/>
</dbReference>
<dbReference type="InterPro" id="IPR001304">
    <property type="entry name" value="C-type_lectin-like"/>
</dbReference>
<dbReference type="Pfam" id="PF00059">
    <property type="entry name" value="Lectin_C"/>
    <property type="match status" value="8"/>
</dbReference>
<feature type="domain" description="C-type lectin" evidence="3">
    <location>
        <begin position="511"/>
        <end position="574"/>
    </location>
</feature>
<feature type="domain" description="C-type lectin" evidence="3">
    <location>
        <begin position="596"/>
        <end position="710"/>
    </location>
</feature>
<evidence type="ECO:0000313" key="4">
    <source>
        <dbReference type="Proteomes" id="UP000694941"/>
    </source>
</evidence>
<evidence type="ECO:0000256" key="2">
    <source>
        <dbReference type="SAM" id="SignalP"/>
    </source>
</evidence>
<feature type="domain" description="C-type lectin" evidence="3">
    <location>
        <begin position="1046"/>
        <end position="1159"/>
    </location>
</feature>
<keyword evidence="2" id="KW-0732">Signal</keyword>
<dbReference type="InterPro" id="IPR050111">
    <property type="entry name" value="C-type_lectin/snaclec_domain"/>
</dbReference>
<evidence type="ECO:0000313" key="5">
    <source>
        <dbReference type="RefSeq" id="XP_022255986.1"/>
    </source>
</evidence>
<dbReference type="PROSITE" id="PS00615">
    <property type="entry name" value="C_TYPE_LECTIN_1"/>
    <property type="match status" value="6"/>
</dbReference>
<feature type="chain" id="PRO_5046923076" evidence="2">
    <location>
        <begin position="25"/>
        <end position="1164"/>
    </location>
</feature>
<dbReference type="GeneID" id="111088930"/>
<dbReference type="SMART" id="SM00034">
    <property type="entry name" value="CLECT"/>
    <property type="match status" value="8"/>
</dbReference>
<reference evidence="5" key="1">
    <citation type="submission" date="2025-08" db="UniProtKB">
        <authorList>
            <consortium name="RefSeq"/>
        </authorList>
    </citation>
    <scope>IDENTIFICATION</scope>
    <source>
        <tissue evidence="5">Muscle</tissue>
    </source>
</reference>
<dbReference type="PROSITE" id="PS50041">
    <property type="entry name" value="C_TYPE_LECTIN_2"/>
    <property type="match status" value="8"/>
</dbReference>
<dbReference type="InterPro" id="IPR018378">
    <property type="entry name" value="C-type_lectin_CS"/>
</dbReference>
<evidence type="ECO:0000259" key="3">
    <source>
        <dbReference type="PROSITE" id="PS50041"/>
    </source>
</evidence>
<sequence>MIFGVKSGIFLCILLILFVQCVVTTENISDDKCKDLDEKDVKWIYYEKTDSCYHLYEGRLWDKLSWYEADDYCALFDAHLVSIHSKEENEFLVNLIKKNKFYSSSTYWIGLHALGIDGQFEWSDGTLTDYRNWESKDHEVQAEDKCVFLYYKSGKWKDGNCQKNVDGYICKRLNNVGPSPRPTPNPTPMPGNCPKDWSAYGDKCFQFRGDSEVTKLPWRTALKTCRDIGDNHDLASIHSLGEQMFLTALMGPHKSAAWIGLTQLENNNNYGWSDNSRFDFQWWGPSEPSGYNEKCVEMMSSNTKIGKWNDYVCDRKQSYICQRYKDPQITTPPPSETDCSSRGRGYVGYQKSCYKLIQKEKKSWQDAENECAKEKGHLVSVTSPYEQAFLHSVLMSTNDTVWNGLYSQKDEGRFRWIDTWPVYYTNWGPRQPENPSTNGTSCVAFDKDKQWKVLPCELENAFICKVTDIIPPIIDIPANGGTCPDHLSSWLNIQGPYCFYIEQDTYNLKTWGDASLFCRRKGGYEWEDGSAVDFTYWAKDEPSNPDTQLCVEMYQHDSRWNDEKCYYKKSYICQVEKVPPKPTCETDDGQWKYFKDTDACYHVKKGSWIQKYTWYEGEDYCAENGGHLVSIHSKEENDYIHKMLLEKGSFLMDSYWIGFHSLGLDGQFEWTDGSLTEFINWDNNNEHFEAEEKCVIMDASSGTWKDHHCDLKESNLVCKVPNIKIVTPAPTTEPTPLPGNCPSGWYTFGNKCFFFSEETDEEGVTWDEARRACRKKGPSHDLVSIHSTKEQMFLTSMLGYSNKSAWIGLQRPSNEFGRFIWSDNSRFDFDFWGPGEPSSYNERCVEMMGSPPSAGKWNDYRCEGKRSYICQRYKDPNLPESKPPNYQDCSHLEQGYVGYRESCYKLYIEASQVKSWKAAEDFCVSQGGHLTSVTNLFDQAFLYSLLDVTTENVWNGFHAKFSQDRFRWSDKWPVFYTKWAKGQPSSTAINKTRCVAFQEVNEWTVLPCEEKRSFICKVTELIPPIIDIPHISGRCPQNLDSWVNIQGPYCFHFSTDTKSWIDASVFCKKLRGSLARFHSMPELQLIQPYVSGRSQSMWIGLIESHDGGYEWENDIAADFFNWDIGEPSDPDKDHCVELRPQNLKWNDHSCSTYRNYICMAEKGK</sequence>